<evidence type="ECO:0000256" key="9">
    <source>
        <dbReference type="RuleBase" id="RU362042"/>
    </source>
</evidence>
<feature type="active site" evidence="7">
    <location>
        <position position="45"/>
    </location>
</feature>
<evidence type="ECO:0000256" key="2">
    <source>
        <dbReference type="ARBA" id="ARBA00004401"/>
    </source>
</evidence>
<dbReference type="Proteomes" id="UP000660801">
    <property type="component" value="Unassembled WGS sequence"/>
</dbReference>
<dbReference type="AlphaFoldDB" id="A0A917AAZ7"/>
<comment type="caution">
    <text evidence="11">The sequence shown here is derived from an EMBL/GenBank/DDBJ whole genome shotgun (WGS) entry which is preliminary data.</text>
</comment>
<evidence type="ECO:0000259" key="10">
    <source>
        <dbReference type="Pfam" id="PF10502"/>
    </source>
</evidence>
<proteinExistence type="inferred from homology"/>
<keyword evidence="5 8" id="KW-0645">Protease</keyword>
<accession>A0A917AAZ7</accession>
<dbReference type="GO" id="GO:0004252">
    <property type="term" value="F:serine-type endopeptidase activity"/>
    <property type="evidence" value="ECO:0007669"/>
    <property type="project" value="InterPro"/>
</dbReference>
<dbReference type="GO" id="GO:0005886">
    <property type="term" value="C:plasma membrane"/>
    <property type="evidence" value="ECO:0007669"/>
    <property type="project" value="UniProtKB-SubCell"/>
</dbReference>
<comment type="subcellular location">
    <subcellularLocation>
        <location evidence="2">Cell membrane</location>
        <topology evidence="2">Single-pass type II membrane protein</topology>
    </subcellularLocation>
    <subcellularLocation>
        <location evidence="9">Membrane</location>
        <topology evidence="9">Single-pass type II membrane protein</topology>
    </subcellularLocation>
</comment>
<keyword evidence="8" id="KW-0472">Membrane</keyword>
<keyword evidence="8" id="KW-0812">Transmembrane</keyword>
<dbReference type="InterPro" id="IPR019756">
    <property type="entry name" value="Pept_S26A_signal_pept_1_Ser-AS"/>
</dbReference>
<evidence type="ECO:0000313" key="11">
    <source>
        <dbReference type="EMBL" id="GGE36211.1"/>
    </source>
</evidence>
<feature type="active site" evidence="7">
    <location>
        <position position="86"/>
    </location>
</feature>
<feature type="domain" description="Peptidase S26" evidence="10">
    <location>
        <begin position="17"/>
        <end position="199"/>
    </location>
</feature>
<dbReference type="NCBIfam" id="TIGR02227">
    <property type="entry name" value="sigpep_I_bact"/>
    <property type="match status" value="1"/>
</dbReference>
<keyword evidence="12" id="KW-1185">Reference proteome</keyword>
<evidence type="ECO:0000256" key="3">
    <source>
        <dbReference type="ARBA" id="ARBA00009370"/>
    </source>
</evidence>
<reference evidence="11" key="2">
    <citation type="submission" date="2020-09" db="EMBL/GenBank/DDBJ databases">
        <authorList>
            <person name="Sun Q."/>
            <person name="Zhou Y."/>
        </authorList>
    </citation>
    <scope>NUCLEOTIDE SEQUENCE</scope>
    <source>
        <strain evidence="11">CGMCC 1.15533</strain>
    </source>
</reference>
<dbReference type="EMBL" id="BMJN01000038">
    <property type="protein sequence ID" value="GGE36211.1"/>
    <property type="molecule type" value="Genomic_DNA"/>
</dbReference>
<protein>
    <recommendedName>
        <fullName evidence="4 8">Signal peptidase I</fullName>
        <ecNumber evidence="4 8">3.4.21.89</ecNumber>
    </recommendedName>
</protein>
<dbReference type="GO" id="GO:0006465">
    <property type="term" value="P:signal peptide processing"/>
    <property type="evidence" value="ECO:0007669"/>
    <property type="project" value="InterPro"/>
</dbReference>
<organism evidence="11 12">
    <name type="scientific">Streptococcus himalayensis</name>
    <dbReference type="NCBI Taxonomy" id="1888195"/>
    <lineage>
        <taxon>Bacteria</taxon>
        <taxon>Bacillati</taxon>
        <taxon>Bacillota</taxon>
        <taxon>Bacilli</taxon>
        <taxon>Lactobacillales</taxon>
        <taxon>Streptococcaceae</taxon>
        <taxon>Streptococcus</taxon>
    </lineage>
</organism>
<evidence type="ECO:0000256" key="7">
    <source>
        <dbReference type="PIRSR" id="PIRSR600223-1"/>
    </source>
</evidence>
<dbReference type="PRINTS" id="PR00727">
    <property type="entry name" value="LEADERPTASE"/>
</dbReference>
<dbReference type="RefSeq" id="WP_068990745.1">
    <property type="nucleotide sequence ID" value="NZ_BMJN01000038.1"/>
</dbReference>
<evidence type="ECO:0000256" key="6">
    <source>
        <dbReference type="ARBA" id="ARBA00022801"/>
    </source>
</evidence>
<dbReference type="InterPro" id="IPR036286">
    <property type="entry name" value="LexA/Signal_pep-like_sf"/>
</dbReference>
<dbReference type="InterPro" id="IPR000223">
    <property type="entry name" value="Pept_S26A_signal_pept_1"/>
</dbReference>
<dbReference type="InterPro" id="IPR019757">
    <property type="entry name" value="Pept_S26A_signal_pept_1_Lys-AS"/>
</dbReference>
<comment type="catalytic activity">
    <reaction evidence="1 8">
        <text>Cleavage of hydrophobic, N-terminal signal or leader sequences from secreted and periplasmic proteins.</text>
        <dbReference type="EC" id="3.4.21.89"/>
    </reaction>
</comment>
<dbReference type="PROSITE" id="PS00501">
    <property type="entry name" value="SPASE_I_1"/>
    <property type="match status" value="1"/>
</dbReference>
<dbReference type="PANTHER" id="PTHR43390">
    <property type="entry name" value="SIGNAL PEPTIDASE I"/>
    <property type="match status" value="1"/>
</dbReference>
<comment type="similarity">
    <text evidence="3 9">Belongs to the peptidase S26 family.</text>
</comment>
<dbReference type="EC" id="3.4.21.89" evidence="4 8"/>
<keyword evidence="6 8" id="KW-0378">Hydrolase</keyword>
<dbReference type="SUPFAM" id="SSF51306">
    <property type="entry name" value="LexA/Signal peptidase"/>
    <property type="match status" value="1"/>
</dbReference>
<dbReference type="PROSITE" id="PS00760">
    <property type="entry name" value="SPASE_I_2"/>
    <property type="match status" value="1"/>
</dbReference>
<name>A0A917AAZ7_9STRE</name>
<evidence type="ECO:0000256" key="8">
    <source>
        <dbReference type="RuleBase" id="RU003993"/>
    </source>
</evidence>
<evidence type="ECO:0000256" key="4">
    <source>
        <dbReference type="ARBA" id="ARBA00013208"/>
    </source>
</evidence>
<evidence type="ECO:0000256" key="5">
    <source>
        <dbReference type="ARBA" id="ARBA00022670"/>
    </source>
</evidence>
<dbReference type="OrthoDB" id="9802919at2"/>
<dbReference type="Pfam" id="PF10502">
    <property type="entry name" value="Peptidase_S26"/>
    <property type="match status" value="1"/>
</dbReference>
<reference evidence="11" key="1">
    <citation type="journal article" date="2014" name="Int. J. Syst. Evol. Microbiol.">
        <title>Complete genome sequence of Corynebacterium casei LMG S-19264T (=DSM 44701T), isolated from a smear-ripened cheese.</title>
        <authorList>
            <consortium name="US DOE Joint Genome Institute (JGI-PGF)"/>
            <person name="Walter F."/>
            <person name="Albersmeier A."/>
            <person name="Kalinowski J."/>
            <person name="Ruckert C."/>
        </authorList>
    </citation>
    <scope>NUCLEOTIDE SEQUENCE</scope>
    <source>
        <strain evidence="11">CGMCC 1.15533</strain>
    </source>
</reference>
<evidence type="ECO:0000313" key="12">
    <source>
        <dbReference type="Proteomes" id="UP000660801"/>
    </source>
</evidence>
<dbReference type="GO" id="GO:0009003">
    <property type="term" value="F:signal peptidase activity"/>
    <property type="evidence" value="ECO:0007669"/>
    <property type="project" value="UniProtKB-EC"/>
</dbReference>
<feature type="transmembrane region" description="Helical" evidence="8">
    <location>
        <begin position="20"/>
        <end position="39"/>
    </location>
</feature>
<dbReference type="InterPro" id="IPR019533">
    <property type="entry name" value="Peptidase_S26"/>
</dbReference>
<evidence type="ECO:0000256" key="1">
    <source>
        <dbReference type="ARBA" id="ARBA00000677"/>
    </source>
</evidence>
<sequence length="207" mass="23998">MRRQNRKQGAFARFIAEWGLFSLTMALGYLSIIFVWNLVVVDGHSMDPTLADKERLVIVKVTPIDRFDIVVAKETDDDGKEKQIVKRVIGMPGDTIRYENDQLYINGEKTDEPYLTDYMEKFKDDRLQSTYSYNSFFQRLAQNVQAFTVDKEGNPNFTIEVPQGEYLLLGDDRIVSKDSRQVGTFKAEQIQGEAKVRFWPFKRIGTF</sequence>
<keyword evidence="8" id="KW-1133">Transmembrane helix</keyword>
<dbReference type="CDD" id="cd06530">
    <property type="entry name" value="S26_SPase_I"/>
    <property type="match status" value="1"/>
</dbReference>
<dbReference type="Gene3D" id="2.10.109.10">
    <property type="entry name" value="Umud Fragment, subunit A"/>
    <property type="match status" value="1"/>
</dbReference>
<dbReference type="PANTHER" id="PTHR43390:SF1">
    <property type="entry name" value="CHLOROPLAST PROCESSING PEPTIDASE"/>
    <property type="match status" value="1"/>
</dbReference>
<gene>
    <name evidence="11" type="primary">spi</name>
    <name evidence="11" type="ORF">GCM10011510_16950</name>
</gene>